<dbReference type="Pfam" id="PF03781">
    <property type="entry name" value="FGE-sulfatase"/>
    <property type="match status" value="1"/>
</dbReference>
<dbReference type="SUPFAM" id="SSF56436">
    <property type="entry name" value="C-type lectin-like"/>
    <property type="match status" value="1"/>
</dbReference>
<dbReference type="GO" id="GO:0005783">
    <property type="term" value="C:endoplasmic reticulum"/>
    <property type="evidence" value="ECO:0007669"/>
    <property type="project" value="TreeGrafter"/>
</dbReference>
<accession>A0A2G8JVP0</accession>
<dbReference type="STRING" id="307972.A0A2G8JVP0"/>
<feature type="compositionally biased region" description="Acidic residues" evidence="2">
    <location>
        <begin position="103"/>
        <end position="115"/>
    </location>
</feature>
<keyword evidence="5" id="KW-1185">Reference proteome</keyword>
<dbReference type="InterPro" id="IPR005532">
    <property type="entry name" value="SUMF_dom"/>
</dbReference>
<dbReference type="InterPro" id="IPR051043">
    <property type="entry name" value="Sulfatase_Mod_Factor_Kinase"/>
</dbReference>
<dbReference type="Gene3D" id="3.90.1580.10">
    <property type="entry name" value="paralog of FGE (formylglycine-generating enzyme)"/>
    <property type="match status" value="1"/>
</dbReference>
<evidence type="ECO:0000313" key="5">
    <source>
        <dbReference type="Proteomes" id="UP000230750"/>
    </source>
</evidence>
<feature type="region of interest" description="Disordered" evidence="2">
    <location>
        <begin position="83"/>
        <end position="115"/>
    </location>
</feature>
<dbReference type="PANTHER" id="PTHR23150">
    <property type="entry name" value="SULFATASE MODIFYING FACTOR 1, 2"/>
    <property type="match status" value="1"/>
</dbReference>
<dbReference type="InterPro" id="IPR042095">
    <property type="entry name" value="SUMF_sf"/>
</dbReference>
<protein>
    <submittedName>
        <fullName evidence="4">Putative sulfatase-modifying factor 2-like</fullName>
    </submittedName>
</protein>
<dbReference type="Proteomes" id="UP000230750">
    <property type="component" value="Unassembled WGS sequence"/>
</dbReference>
<proteinExistence type="inferred from homology"/>
<dbReference type="PANTHER" id="PTHR23150:SF33">
    <property type="entry name" value="INACTIVE C-ALPHA-FORMYLGLYCINE-GENERATING ENZYME 2"/>
    <property type="match status" value="1"/>
</dbReference>
<dbReference type="EMBL" id="MRZV01001200">
    <property type="protein sequence ID" value="PIK39789.1"/>
    <property type="molecule type" value="Genomic_DNA"/>
</dbReference>
<evidence type="ECO:0000313" key="4">
    <source>
        <dbReference type="EMBL" id="PIK39789.1"/>
    </source>
</evidence>
<sequence length="115" mass="12768">MAGKVPQREQSPRWLPTVAPVDAFPPQNDYGMYDMLGNVWEWTSTVYKQSGTAERNPQYTLRGGSFVDSKGGSFNHKAGTTVKMGNERDAGSNNLGFRCASDVPDEDDEFDKDEL</sequence>
<feature type="region of interest" description="Disordered" evidence="2">
    <location>
        <begin position="1"/>
        <end position="20"/>
    </location>
</feature>
<dbReference type="InterPro" id="IPR016187">
    <property type="entry name" value="CTDL_fold"/>
</dbReference>
<evidence type="ECO:0000256" key="2">
    <source>
        <dbReference type="SAM" id="MobiDB-lite"/>
    </source>
</evidence>
<feature type="compositionally biased region" description="Basic and acidic residues" evidence="2">
    <location>
        <begin position="1"/>
        <end position="11"/>
    </location>
</feature>
<comment type="caution">
    <text evidence="4">The sequence shown here is derived from an EMBL/GenBank/DDBJ whole genome shotgun (WGS) entry which is preliminary data.</text>
</comment>
<evidence type="ECO:0000256" key="1">
    <source>
        <dbReference type="ARBA" id="ARBA00005310"/>
    </source>
</evidence>
<evidence type="ECO:0000259" key="3">
    <source>
        <dbReference type="Pfam" id="PF03781"/>
    </source>
</evidence>
<feature type="domain" description="Sulfatase-modifying factor enzyme-like" evidence="3">
    <location>
        <begin position="17"/>
        <end position="100"/>
    </location>
</feature>
<dbReference type="OrthoDB" id="659at2759"/>
<dbReference type="AlphaFoldDB" id="A0A2G8JVP0"/>
<reference evidence="4 5" key="1">
    <citation type="journal article" date="2017" name="PLoS Biol.">
        <title>The sea cucumber genome provides insights into morphological evolution and visceral regeneration.</title>
        <authorList>
            <person name="Zhang X."/>
            <person name="Sun L."/>
            <person name="Yuan J."/>
            <person name="Sun Y."/>
            <person name="Gao Y."/>
            <person name="Zhang L."/>
            <person name="Li S."/>
            <person name="Dai H."/>
            <person name="Hamel J.F."/>
            <person name="Liu C."/>
            <person name="Yu Y."/>
            <person name="Liu S."/>
            <person name="Lin W."/>
            <person name="Guo K."/>
            <person name="Jin S."/>
            <person name="Xu P."/>
            <person name="Storey K.B."/>
            <person name="Huan P."/>
            <person name="Zhang T."/>
            <person name="Zhou Y."/>
            <person name="Zhang J."/>
            <person name="Lin C."/>
            <person name="Li X."/>
            <person name="Xing L."/>
            <person name="Huo D."/>
            <person name="Sun M."/>
            <person name="Wang L."/>
            <person name="Mercier A."/>
            <person name="Li F."/>
            <person name="Yang H."/>
            <person name="Xiang J."/>
        </authorList>
    </citation>
    <scope>NUCLEOTIDE SEQUENCE [LARGE SCALE GENOMIC DNA]</scope>
    <source>
        <strain evidence="4">Shaxun</strain>
        <tissue evidence="4">Muscle</tissue>
    </source>
</reference>
<organism evidence="4 5">
    <name type="scientific">Stichopus japonicus</name>
    <name type="common">Sea cucumber</name>
    <dbReference type="NCBI Taxonomy" id="307972"/>
    <lineage>
        <taxon>Eukaryota</taxon>
        <taxon>Metazoa</taxon>
        <taxon>Echinodermata</taxon>
        <taxon>Eleutherozoa</taxon>
        <taxon>Echinozoa</taxon>
        <taxon>Holothuroidea</taxon>
        <taxon>Aspidochirotacea</taxon>
        <taxon>Aspidochirotida</taxon>
        <taxon>Stichopodidae</taxon>
        <taxon>Apostichopus</taxon>
    </lineage>
</organism>
<comment type="similarity">
    <text evidence="1">Belongs to the sulfatase-modifying factor family.</text>
</comment>
<gene>
    <name evidence="4" type="ORF">BSL78_23367</name>
</gene>
<name>A0A2G8JVP0_STIJA</name>